<protein>
    <submittedName>
        <fullName evidence="1">Uncharacterized protein</fullName>
    </submittedName>
</protein>
<gene>
    <name evidence="1" type="ORF">DSL92_04860</name>
</gene>
<dbReference type="EMBL" id="RXHI01000013">
    <property type="protein sequence ID" value="RUA22615.1"/>
    <property type="molecule type" value="Genomic_DNA"/>
</dbReference>
<name>A0A3S0VSV0_9GAMM</name>
<organism evidence="1">
    <name type="scientific">Billgrantia gudaonensis</name>
    <dbReference type="NCBI Taxonomy" id="376427"/>
    <lineage>
        <taxon>Bacteria</taxon>
        <taxon>Pseudomonadati</taxon>
        <taxon>Pseudomonadota</taxon>
        <taxon>Gammaproteobacteria</taxon>
        <taxon>Oceanospirillales</taxon>
        <taxon>Halomonadaceae</taxon>
        <taxon>Billgrantia</taxon>
    </lineage>
</organism>
<accession>A0A3S0VSV0</accession>
<reference evidence="1" key="1">
    <citation type="submission" date="2018-12" db="EMBL/GenBank/DDBJ databases">
        <authorList>
            <person name="Jadhav K."/>
            <person name="Kushwaha B."/>
            <person name="Jadhav I."/>
        </authorList>
    </citation>
    <scope>NUCLEOTIDE SEQUENCE [LARGE SCALE GENOMIC DNA]</scope>
    <source>
        <strain evidence="1">SBS 10</strain>
    </source>
</reference>
<dbReference type="AlphaFoldDB" id="A0A3S0VSV0"/>
<proteinExistence type="predicted"/>
<sequence>MAGYSLMASRGHPSDLSCALPAVGLPARLAWTTCCRHRLRRLELGGGLTGGEALRPVLGPSSTCAATTTTVAWSTAPSGLARGFGGARWRTTR</sequence>
<evidence type="ECO:0000313" key="1">
    <source>
        <dbReference type="EMBL" id="RUA22615.1"/>
    </source>
</evidence>
<comment type="caution">
    <text evidence="1">The sequence shown here is derived from an EMBL/GenBank/DDBJ whole genome shotgun (WGS) entry which is preliminary data.</text>
</comment>